<protein>
    <submittedName>
        <fullName evidence="4">Estrogen sulfotransferase</fullName>
    </submittedName>
</protein>
<organism evidence="4 5">
    <name type="scientific">Hypsibius exemplaris</name>
    <name type="common">Freshwater tardigrade</name>
    <dbReference type="NCBI Taxonomy" id="2072580"/>
    <lineage>
        <taxon>Eukaryota</taxon>
        <taxon>Metazoa</taxon>
        <taxon>Ecdysozoa</taxon>
        <taxon>Tardigrada</taxon>
        <taxon>Eutardigrada</taxon>
        <taxon>Parachela</taxon>
        <taxon>Hypsibioidea</taxon>
        <taxon>Hypsibiidae</taxon>
        <taxon>Hypsibius</taxon>
    </lineage>
</organism>
<evidence type="ECO:0000256" key="1">
    <source>
        <dbReference type="ARBA" id="ARBA00005771"/>
    </source>
</evidence>
<feature type="domain" description="Sulfotransferase" evidence="3">
    <location>
        <begin position="2"/>
        <end position="62"/>
    </location>
</feature>
<evidence type="ECO:0000256" key="2">
    <source>
        <dbReference type="ARBA" id="ARBA00022679"/>
    </source>
</evidence>
<dbReference type="Proteomes" id="UP000192578">
    <property type="component" value="Unassembled WGS sequence"/>
</dbReference>
<dbReference type="GO" id="GO:0008146">
    <property type="term" value="F:sulfotransferase activity"/>
    <property type="evidence" value="ECO:0007669"/>
    <property type="project" value="InterPro"/>
</dbReference>
<reference evidence="5" key="1">
    <citation type="submission" date="2017-01" db="EMBL/GenBank/DDBJ databases">
        <title>Comparative genomics of anhydrobiosis in the tardigrade Hypsibius dujardini.</title>
        <authorList>
            <person name="Yoshida Y."/>
            <person name="Koutsovoulos G."/>
            <person name="Laetsch D."/>
            <person name="Stevens L."/>
            <person name="Kumar S."/>
            <person name="Horikawa D."/>
            <person name="Ishino K."/>
            <person name="Komine S."/>
            <person name="Tomita M."/>
            <person name="Blaxter M."/>
            <person name="Arakawa K."/>
        </authorList>
    </citation>
    <scope>NUCLEOTIDE SEQUENCE [LARGE SCALE GENOMIC DNA]</scope>
    <source>
        <strain evidence="5">Z151</strain>
    </source>
</reference>
<dbReference type="SUPFAM" id="SSF52540">
    <property type="entry name" value="P-loop containing nucleoside triphosphate hydrolases"/>
    <property type="match status" value="2"/>
</dbReference>
<keyword evidence="2" id="KW-0808">Transferase</keyword>
<sequence length="237" mass="28207">MYHFCNGVKAMRDAHEVGSFEEFAESFMRGDVFYGPYFQNLKSYWKRRDDANILLLRYEDLSKIIYVYRNIKDVCVSMYHFCNGVKAMRDAHEVGSFEEFAESFMRGDVFYGPYFQNLKSYWKRRDDANILLLRYEDLSKNPHQNVSKLATFLDRKLDVDQVNDIVRRTSFEEMKKLDDSYDTKTRGNEEFDESYRFIRSGQPEQWKSHFTPSLLNKMNSWIAENLSTEELANFDGS</sequence>
<dbReference type="InterPro" id="IPR000863">
    <property type="entry name" value="Sulfotransferase_dom"/>
</dbReference>
<dbReference type="Gene3D" id="3.40.50.300">
    <property type="entry name" value="P-loop containing nucleotide triphosphate hydrolases"/>
    <property type="match status" value="2"/>
</dbReference>
<evidence type="ECO:0000259" key="3">
    <source>
        <dbReference type="Pfam" id="PF00685"/>
    </source>
</evidence>
<comment type="caution">
    <text evidence="4">The sequence shown here is derived from an EMBL/GenBank/DDBJ whole genome shotgun (WGS) entry which is preliminary data.</text>
</comment>
<dbReference type="PANTHER" id="PTHR11783">
    <property type="entry name" value="SULFOTRANSFERASE SULT"/>
    <property type="match status" value="1"/>
</dbReference>
<dbReference type="EMBL" id="MTYJ01000102">
    <property type="protein sequence ID" value="OQV14580.1"/>
    <property type="molecule type" value="Genomic_DNA"/>
</dbReference>
<proteinExistence type="inferred from homology"/>
<keyword evidence="5" id="KW-1185">Reference proteome</keyword>
<name>A0A1W0WHA0_HYPEX</name>
<gene>
    <name evidence="4" type="ORF">BV898_11199</name>
</gene>
<dbReference type="InterPro" id="IPR027417">
    <property type="entry name" value="P-loop_NTPase"/>
</dbReference>
<comment type="similarity">
    <text evidence="1">Belongs to the sulfotransferase 1 family.</text>
</comment>
<dbReference type="AlphaFoldDB" id="A0A1W0WHA0"/>
<evidence type="ECO:0000313" key="4">
    <source>
        <dbReference type="EMBL" id="OQV14580.1"/>
    </source>
</evidence>
<evidence type="ECO:0000313" key="5">
    <source>
        <dbReference type="Proteomes" id="UP000192578"/>
    </source>
</evidence>
<dbReference type="OrthoDB" id="205623at2759"/>
<accession>A0A1W0WHA0</accession>
<dbReference type="Pfam" id="PF00685">
    <property type="entry name" value="Sulfotransfer_1"/>
    <property type="match status" value="2"/>
</dbReference>
<feature type="domain" description="Sulfotransferase" evidence="3">
    <location>
        <begin position="63"/>
        <end position="227"/>
    </location>
</feature>